<dbReference type="EnsemblBacteria" id="ABL68281">
    <property type="protein sequence ID" value="ABL68281"/>
    <property type="gene ID" value="Pden_0164"/>
</dbReference>
<dbReference type="GeneID" id="93451394"/>
<dbReference type="AlphaFoldDB" id="A1AYD7"/>
<evidence type="ECO:0000256" key="2">
    <source>
        <dbReference type="ARBA" id="ARBA00023125"/>
    </source>
</evidence>
<keyword evidence="2 4" id="KW-0238">DNA-binding</keyword>
<dbReference type="InterPro" id="IPR009057">
    <property type="entry name" value="Homeodomain-like_sf"/>
</dbReference>
<keyword evidence="7" id="KW-1185">Reference proteome</keyword>
<dbReference type="OrthoDB" id="9796019at2"/>
<feature type="domain" description="HTH tetR-type" evidence="5">
    <location>
        <begin position="17"/>
        <end position="77"/>
    </location>
</feature>
<dbReference type="GO" id="GO:0003700">
    <property type="term" value="F:DNA-binding transcription factor activity"/>
    <property type="evidence" value="ECO:0007669"/>
    <property type="project" value="TreeGrafter"/>
</dbReference>
<name>A1AYD7_PARDP</name>
<evidence type="ECO:0000256" key="3">
    <source>
        <dbReference type="ARBA" id="ARBA00023163"/>
    </source>
</evidence>
<dbReference type="RefSeq" id="WP_011746514.1">
    <property type="nucleotide sequence ID" value="NC_008686.1"/>
</dbReference>
<dbReference type="InterPro" id="IPR036271">
    <property type="entry name" value="Tet_transcr_reg_TetR-rel_C_sf"/>
</dbReference>
<dbReference type="Gene3D" id="1.10.10.60">
    <property type="entry name" value="Homeodomain-like"/>
    <property type="match status" value="1"/>
</dbReference>
<dbReference type="STRING" id="318586.Pden_0164"/>
<dbReference type="EMBL" id="CP000489">
    <property type="protein sequence ID" value="ABL68281.1"/>
    <property type="molecule type" value="Genomic_DNA"/>
</dbReference>
<dbReference type="HOGENOM" id="CLU_069356_25_3_5"/>
<feature type="DNA-binding region" description="H-T-H motif" evidence="4">
    <location>
        <begin position="40"/>
        <end position="59"/>
    </location>
</feature>
<keyword evidence="1" id="KW-0805">Transcription regulation</keyword>
<evidence type="ECO:0000259" key="5">
    <source>
        <dbReference type="PROSITE" id="PS50977"/>
    </source>
</evidence>
<keyword evidence="3" id="KW-0804">Transcription</keyword>
<protein>
    <submittedName>
        <fullName evidence="6">Transcriptional regulator, TetR family</fullName>
    </submittedName>
</protein>
<accession>A1AYD7</accession>
<dbReference type="PANTHER" id="PTHR30055">
    <property type="entry name" value="HTH-TYPE TRANSCRIPTIONAL REGULATOR RUTR"/>
    <property type="match status" value="1"/>
</dbReference>
<evidence type="ECO:0000256" key="1">
    <source>
        <dbReference type="ARBA" id="ARBA00023015"/>
    </source>
</evidence>
<evidence type="ECO:0000256" key="4">
    <source>
        <dbReference type="PROSITE-ProRule" id="PRU00335"/>
    </source>
</evidence>
<dbReference type="PANTHER" id="PTHR30055:SF148">
    <property type="entry name" value="TETR-FAMILY TRANSCRIPTIONAL REGULATOR"/>
    <property type="match status" value="1"/>
</dbReference>
<organism evidence="6 7">
    <name type="scientific">Paracoccus denitrificans (strain Pd 1222)</name>
    <dbReference type="NCBI Taxonomy" id="318586"/>
    <lineage>
        <taxon>Bacteria</taxon>
        <taxon>Pseudomonadati</taxon>
        <taxon>Pseudomonadota</taxon>
        <taxon>Alphaproteobacteria</taxon>
        <taxon>Rhodobacterales</taxon>
        <taxon>Paracoccaceae</taxon>
        <taxon>Paracoccus</taxon>
    </lineage>
</organism>
<dbReference type="GO" id="GO:0000976">
    <property type="term" value="F:transcription cis-regulatory region binding"/>
    <property type="evidence" value="ECO:0007669"/>
    <property type="project" value="TreeGrafter"/>
</dbReference>
<sequence length="208" mass="23370">MAMSETRGDKARRRRGPALEEAILDAAWEELTTHGYEKLTLEAVARRAGTSRPVLSRRWDSLSKLASAAIVRYALHNPTEVPDLGGLREELILLLRQIARRSSPKVVRLIYEMRKDLEAAFSSFADIRTQVGVAGYPMQQILDRAVARGEVRPDFVTPRLLRLPVDLARHEMMMTFQPLAESDILEIVDDIVLPLWTGGSGTRQRPSA</sequence>
<proteinExistence type="predicted"/>
<gene>
    <name evidence="6" type="ordered locus">Pden_0164</name>
</gene>
<dbReference type="InterPro" id="IPR050109">
    <property type="entry name" value="HTH-type_TetR-like_transc_reg"/>
</dbReference>
<dbReference type="eggNOG" id="COG1309">
    <property type="taxonomic scope" value="Bacteria"/>
</dbReference>
<evidence type="ECO:0000313" key="6">
    <source>
        <dbReference type="EMBL" id="ABL68281.1"/>
    </source>
</evidence>
<dbReference type="Gene3D" id="1.10.357.10">
    <property type="entry name" value="Tetracycline Repressor, domain 2"/>
    <property type="match status" value="1"/>
</dbReference>
<dbReference type="Pfam" id="PF16859">
    <property type="entry name" value="TetR_C_11"/>
    <property type="match status" value="1"/>
</dbReference>
<dbReference type="Proteomes" id="UP000000361">
    <property type="component" value="Chromosome 1"/>
</dbReference>
<dbReference type="Pfam" id="PF00440">
    <property type="entry name" value="TetR_N"/>
    <property type="match status" value="1"/>
</dbReference>
<dbReference type="PROSITE" id="PS50977">
    <property type="entry name" value="HTH_TETR_2"/>
    <property type="match status" value="1"/>
</dbReference>
<dbReference type="InterPro" id="IPR011075">
    <property type="entry name" value="TetR_C"/>
</dbReference>
<evidence type="ECO:0000313" key="7">
    <source>
        <dbReference type="Proteomes" id="UP000000361"/>
    </source>
</evidence>
<dbReference type="SUPFAM" id="SSF48498">
    <property type="entry name" value="Tetracyclin repressor-like, C-terminal domain"/>
    <property type="match status" value="1"/>
</dbReference>
<dbReference type="InterPro" id="IPR001647">
    <property type="entry name" value="HTH_TetR"/>
</dbReference>
<dbReference type="KEGG" id="pde:Pden_0164"/>
<dbReference type="SUPFAM" id="SSF46689">
    <property type="entry name" value="Homeodomain-like"/>
    <property type="match status" value="1"/>
</dbReference>
<reference evidence="7" key="1">
    <citation type="submission" date="2006-12" db="EMBL/GenBank/DDBJ databases">
        <title>Complete sequence of chromosome 1 of Paracoccus denitrificans PD1222.</title>
        <authorList>
            <person name="Copeland A."/>
            <person name="Lucas S."/>
            <person name="Lapidus A."/>
            <person name="Barry K."/>
            <person name="Detter J.C."/>
            <person name="Glavina del Rio T."/>
            <person name="Hammon N."/>
            <person name="Israni S."/>
            <person name="Dalin E."/>
            <person name="Tice H."/>
            <person name="Pitluck S."/>
            <person name="Munk A.C."/>
            <person name="Brettin T."/>
            <person name="Bruce D."/>
            <person name="Han C."/>
            <person name="Tapia R."/>
            <person name="Gilna P."/>
            <person name="Schmutz J."/>
            <person name="Larimer F."/>
            <person name="Land M."/>
            <person name="Hauser L."/>
            <person name="Kyrpides N."/>
            <person name="Lykidis A."/>
            <person name="Spiro S."/>
            <person name="Richardson D.J."/>
            <person name="Moir J.W.B."/>
            <person name="Ferguson S.J."/>
            <person name="van Spanning R.J.M."/>
            <person name="Richardson P."/>
        </authorList>
    </citation>
    <scope>NUCLEOTIDE SEQUENCE [LARGE SCALE GENOMIC DNA]</scope>
    <source>
        <strain evidence="7">Pd 1222</strain>
    </source>
</reference>